<dbReference type="EMBL" id="CAJNOQ010003079">
    <property type="protein sequence ID" value="CAF0994183.1"/>
    <property type="molecule type" value="Genomic_DNA"/>
</dbReference>
<accession>A0A814GDE5</accession>
<feature type="domain" description="Putative auto-transporter adhesin head GIN" evidence="1">
    <location>
        <begin position="31"/>
        <end position="219"/>
    </location>
</feature>
<evidence type="ECO:0000313" key="6">
    <source>
        <dbReference type="Proteomes" id="UP000663829"/>
    </source>
</evidence>
<dbReference type="Proteomes" id="UP000677228">
    <property type="component" value="Unassembled WGS sequence"/>
</dbReference>
<dbReference type="Proteomes" id="UP000663829">
    <property type="component" value="Unassembled WGS sequence"/>
</dbReference>
<evidence type="ECO:0000313" key="4">
    <source>
        <dbReference type="EMBL" id="CAF3765872.1"/>
    </source>
</evidence>
<dbReference type="Pfam" id="PF10988">
    <property type="entry name" value="DUF2807"/>
    <property type="match status" value="1"/>
</dbReference>
<protein>
    <recommendedName>
        <fullName evidence="1">Putative auto-transporter adhesin head GIN domain-containing protein</fullName>
    </recommendedName>
</protein>
<dbReference type="AlphaFoldDB" id="A0A814GDE5"/>
<reference evidence="2" key="1">
    <citation type="submission" date="2021-02" db="EMBL/GenBank/DDBJ databases">
        <authorList>
            <person name="Nowell W R."/>
        </authorList>
    </citation>
    <scope>NUCLEOTIDE SEQUENCE</scope>
</reference>
<dbReference type="Gene3D" id="2.160.20.120">
    <property type="match status" value="1"/>
</dbReference>
<dbReference type="Proteomes" id="UP000682733">
    <property type="component" value="Unassembled WGS sequence"/>
</dbReference>
<dbReference type="InterPro" id="IPR021255">
    <property type="entry name" value="DUF2807"/>
</dbReference>
<dbReference type="EMBL" id="CAJOBA010026588">
    <property type="protein sequence ID" value="CAF3936993.1"/>
    <property type="molecule type" value="Genomic_DNA"/>
</dbReference>
<gene>
    <name evidence="2" type="ORF">GPM918_LOCUS13410</name>
    <name evidence="3" type="ORF">OVA965_LOCUS21138</name>
    <name evidence="4" type="ORF">SRO942_LOCUS13408</name>
    <name evidence="5" type="ORF">TMI583_LOCUS21719</name>
</gene>
<sequence>MQFARLSSITSSPIVGNKNTVRQNYSVTNSFDEIHVNGVIDYQLLQRADYPKEELIVETDSNLQDYIVINIKNAHILNIGLNTSFIYQQPLKIIVHVTFRQLNKLQVDGTGSVQSINPMRQSNNSEFVLIKKGTGNLHLILDIFRFQADLSGTGHIRLRGRVEQAASIVQSGVTSLDARDFLCKKMDIHSSGVSTAYVTVTDEINAEAIGLAKIYYKGNLNRKQIDGQSAIITPY</sequence>
<keyword evidence="6" id="KW-1185">Reference proteome</keyword>
<proteinExistence type="predicted"/>
<evidence type="ECO:0000313" key="2">
    <source>
        <dbReference type="EMBL" id="CAF0994183.1"/>
    </source>
</evidence>
<name>A0A814GDE5_9BILA</name>
<comment type="caution">
    <text evidence="2">The sequence shown here is derived from an EMBL/GenBank/DDBJ whole genome shotgun (WGS) entry which is preliminary data.</text>
</comment>
<dbReference type="EMBL" id="CAJOBC010003078">
    <property type="protein sequence ID" value="CAF3765872.1"/>
    <property type="molecule type" value="Genomic_DNA"/>
</dbReference>
<evidence type="ECO:0000259" key="1">
    <source>
        <dbReference type="Pfam" id="PF10988"/>
    </source>
</evidence>
<evidence type="ECO:0000313" key="3">
    <source>
        <dbReference type="EMBL" id="CAF1141262.1"/>
    </source>
</evidence>
<organism evidence="2 6">
    <name type="scientific">Didymodactylos carnosus</name>
    <dbReference type="NCBI Taxonomy" id="1234261"/>
    <lineage>
        <taxon>Eukaryota</taxon>
        <taxon>Metazoa</taxon>
        <taxon>Spiralia</taxon>
        <taxon>Gnathifera</taxon>
        <taxon>Rotifera</taxon>
        <taxon>Eurotatoria</taxon>
        <taxon>Bdelloidea</taxon>
        <taxon>Philodinida</taxon>
        <taxon>Philodinidae</taxon>
        <taxon>Didymodactylos</taxon>
    </lineage>
</organism>
<dbReference type="EMBL" id="CAJNOK010011483">
    <property type="protein sequence ID" value="CAF1141262.1"/>
    <property type="molecule type" value="Genomic_DNA"/>
</dbReference>
<evidence type="ECO:0000313" key="5">
    <source>
        <dbReference type="EMBL" id="CAF3936993.1"/>
    </source>
</evidence>
<dbReference type="Proteomes" id="UP000681722">
    <property type="component" value="Unassembled WGS sequence"/>
</dbReference>